<dbReference type="Proteomes" id="UP000534388">
    <property type="component" value="Unassembled WGS sequence"/>
</dbReference>
<dbReference type="SMART" id="SM00028">
    <property type="entry name" value="TPR"/>
    <property type="match status" value="2"/>
</dbReference>
<proteinExistence type="predicted"/>
<dbReference type="Pfam" id="PF14559">
    <property type="entry name" value="TPR_19"/>
    <property type="match status" value="1"/>
</dbReference>
<evidence type="ECO:0000313" key="4">
    <source>
        <dbReference type="EMBL" id="MBA5639923.1"/>
    </source>
</evidence>
<evidence type="ECO:0000313" key="5">
    <source>
        <dbReference type="Proteomes" id="UP000534388"/>
    </source>
</evidence>
<feature type="domain" description="LytR/CpsA/Psr regulator C-terminal" evidence="3">
    <location>
        <begin position="367"/>
        <end position="451"/>
    </location>
</feature>
<gene>
    <name evidence="4" type="ORF">H3H37_22955</name>
</gene>
<sequence length="479" mass="48013">MSNLKPIVVAVAGAAMLAACSAPATRQSLQVQGVQRVSQNTEQSAASWYRLGKYHQDKGQLSLALGAYAQSLALDAGQLDARNAVATIDAQQGRLADARDALKRLVEDYPGEAQPLNNLGYVYYLMGDYPAAIATLQRAVALEPNGRAYYNLVQAQTAARNGAPDSALAQAAPVAAPAAAPATAAAAPAMAAATAAPAAPTADAAPAASPSRMEVVQVAPQVLELKLRASQSIAAVPAMPAAAPVVVAAPPVRIAVPVVGTPVVAPTPAPKAVIATSTPVAVAPAPVAKPAVVATAAEPAAKPAVAAVAAEPAMLAKPVVLAAAPAAAPAKAATAPQPSTPALVAKPVAVATVAPAPAAVPATVPPRLEISNGNGVTGLAARYRSVLGKVGILASRLSNARPFRQQASVIEYRPGFAAQAASLQRALPGRTALQQSDTLARADVRLLLGKDAPAQLAQAEQLQDGARFAAVDAAGRMPR</sequence>
<dbReference type="InterPro" id="IPR027381">
    <property type="entry name" value="LytR/CpsA/Psr_C"/>
</dbReference>
<comment type="caution">
    <text evidence="4">The sequence shown here is derived from an EMBL/GenBank/DDBJ whole genome shotgun (WGS) entry which is preliminary data.</text>
</comment>
<dbReference type="EMBL" id="JACEZT010000021">
    <property type="protein sequence ID" value="MBA5639923.1"/>
    <property type="molecule type" value="Genomic_DNA"/>
</dbReference>
<evidence type="ECO:0000259" key="3">
    <source>
        <dbReference type="Pfam" id="PF13399"/>
    </source>
</evidence>
<feature type="signal peptide" evidence="2">
    <location>
        <begin position="1"/>
        <end position="24"/>
    </location>
</feature>
<dbReference type="Gene3D" id="1.25.40.10">
    <property type="entry name" value="Tetratricopeptide repeat domain"/>
    <property type="match status" value="1"/>
</dbReference>
<reference evidence="4 5" key="1">
    <citation type="submission" date="2020-07" db="EMBL/GenBank/DDBJ databases">
        <title>Novel species isolated from subtropical streams in China.</title>
        <authorList>
            <person name="Lu H."/>
        </authorList>
    </citation>
    <scope>NUCLEOTIDE SEQUENCE [LARGE SCALE GENOMIC DNA]</scope>
    <source>
        <strain evidence="4 5">LX20W</strain>
    </source>
</reference>
<organism evidence="4 5">
    <name type="scientific">Rugamonas brunnea</name>
    <dbReference type="NCBI Taxonomy" id="2758569"/>
    <lineage>
        <taxon>Bacteria</taxon>
        <taxon>Pseudomonadati</taxon>
        <taxon>Pseudomonadota</taxon>
        <taxon>Betaproteobacteria</taxon>
        <taxon>Burkholderiales</taxon>
        <taxon>Oxalobacteraceae</taxon>
        <taxon>Telluria group</taxon>
        <taxon>Rugamonas</taxon>
    </lineage>
</organism>
<dbReference type="Pfam" id="PF13399">
    <property type="entry name" value="LytR_C"/>
    <property type="match status" value="1"/>
</dbReference>
<evidence type="ECO:0000256" key="2">
    <source>
        <dbReference type="SAM" id="SignalP"/>
    </source>
</evidence>
<dbReference type="AlphaFoldDB" id="A0A7W2EWI0"/>
<keyword evidence="1" id="KW-0802">TPR repeat</keyword>
<keyword evidence="2" id="KW-0732">Signal</keyword>
<evidence type="ECO:0000256" key="1">
    <source>
        <dbReference type="PROSITE-ProRule" id="PRU00339"/>
    </source>
</evidence>
<dbReference type="PROSITE" id="PS50005">
    <property type="entry name" value="TPR"/>
    <property type="match status" value="2"/>
</dbReference>
<keyword evidence="5" id="KW-1185">Reference proteome</keyword>
<feature type="repeat" description="TPR" evidence="1">
    <location>
        <begin position="45"/>
        <end position="78"/>
    </location>
</feature>
<name>A0A7W2EWI0_9BURK</name>
<dbReference type="Gene3D" id="3.30.70.2390">
    <property type="match status" value="1"/>
</dbReference>
<feature type="chain" id="PRO_5031150622" evidence="2">
    <location>
        <begin position="25"/>
        <end position="479"/>
    </location>
</feature>
<dbReference type="RefSeq" id="WP_182166869.1">
    <property type="nucleotide sequence ID" value="NZ_JACEZT010000021.1"/>
</dbReference>
<dbReference type="InterPro" id="IPR019734">
    <property type="entry name" value="TPR_rpt"/>
</dbReference>
<dbReference type="SUPFAM" id="SSF48452">
    <property type="entry name" value="TPR-like"/>
    <property type="match status" value="1"/>
</dbReference>
<dbReference type="PROSITE" id="PS50293">
    <property type="entry name" value="TPR_REGION"/>
    <property type="match status" value="1"/>
</dbReference>
<dbReference type="PROSITE" id="PS51257">
    <property type="entry name" value="PROKAR_LIPOPROTEIN"/>
    <property type="match status" value="1"/>
</dbReference>
<accession>A0A7W2EWI0</accession>
<dbReference type="InterPro" id="IPR011990">
    <property type="entry name" value="TPR-like_helical_dom_sf"/>
</dbReference>
<protein>
    <submittedName>
        <fullName evidence="4">Tetratricopeptide repeat protein</fullName>
    </submittedName>
</protein>
<feature type="repeat" description="TPR" evidence="1">
    <location>
        <begin position="113"/>
        <end position="146"/>
    </location>
</feature>